<evidence type="ECO:0000256" key="4">
    <source>
        <dbReference type="SAM" id="Phobius"/>
    </source>
</evidence>
<dbReference type="PANTHER" id="PTHR47199:SF2">
    <property type="entry name" value="PHOTOSYSTEM II STABILITY_ASSEMBLY FACTOR HCF136, CHLOROPLASTIC"/>
    <property type="match status" value="1"/>
</dbReference>
<evidence type="ECO:0000256" key="3">
    <source>
        <dbReference type="SAM" id="MobiDB-lite"/>
    </source>
</evidence>
<dbReference type="Gene3D" id="2.130.10.10">
    <property type="entry name" value="YVTN repeat-like/Quinoprotein amine dehydrogenase"/>
    <property type="match status" value="1"/>
</dbReference>
<feature type="compositionally biased region" description="Basic and acidic residues" evidence="3">
    <location>
        <begin position="520"/>
        <end position="545"/>
    </location>
</feature>
<keyword evidence="4" id="KW-0472">Membrane</keyword>
<feature type="domain" description="Photosynthesis system II assembly factor Ycf48/Hcf136-like" evidence="5">
    <location>
        <begin position="186"/>
        <end position="263"/>
    </location>
</feature>
<keyword evidence="1" id="KW-0602">Photosynthesis</keyword>
<dbReference type="InterPro" id="IPR015943">
    <property type="entry name" value="WD40/YVTN_repeat-like_dom_sf"/>
</dbReference>
<feature type="transmembrane region" description="Helical" evidence="4">
    <location>
        <begin position="408"/>
        <end position="427"/>
    </location>
</feature>
<keyword evidence="4" id="KW-1133">Transmembrane helix</keyword>
<sequence>MRVHVVGDQGSLLSSKLSNNRTEFCDPETSPDCRTPWTTPYQNFSQHPLGELSDLSFCECFNDNTCVVGGRLGTLYHTNDGGGVWTKIATGTILDLNDVGLSQQTGRGIAVGHQGIVLRTIDWGGHWDEVANMRSRYFTFNGAALNRNGTNAVLVGAKGTIQLSTDNMQTFNPAFFNGTIRIRGYTLLSVEFFDENYGLITGSGCLVLKTYDSGRTWQRIETVPCENNEITLYDVSLGGGKYGVIAARDHFYYTNDTGENWWKTHQLFQLDINHITDVQMMTGSVFHPNTTNSTFIRQKNFTELEYTYVYIPFDNIGSMPLVIEHINVTSACKCVDVADTSIAYGQAVPVGERGTVVLRYRTEGFTPGTYEAVVRIFHNGPTRVHRMRVYLQLQHEVIYITLTFLQRYWLGFMLALVLICVLIYFRCKAFIKWRQKIEKNRWKLRAYRKVARAELCPHFCVVYLCDFMGYFHVRQHSWVYETSYKRALDMDSDSDKERSTDDDDISSVSSVSSNQDLESIVEKMDPLADSESVAHVDAAESKKDGSSVTESSSTEGTSDPGEEAAQRRAAGGTGVRAKITSSEDSSESSSSL</sequence>
<evidence type="ECO:0000313" key="6">
    <source>
        <dbReference type="EMBL" id="CAE0679121.1"/>
    </source>
</evidence>
<proteinExistence type="predicted"/>
<dbReference type="Pfam" id="PF14870">
    <property type="entry name" value="PSII_BNR"/>
    <property type="match status" value="1"/>
</dbReference>
<evidence type="ECO:0000256" key="2">
    <source>
        <dbReference type="ARBA" id="ARBA00023276"/>
    </source>
</evidence>
<keyword evidence="4" id="KW-0812">Transmembrane</keyword>
<dbReference type="InterPro" id="IPR028203">
    <property type="entry name" value="PSII_CF48-like_dom"/>
</dbReference>
<evidence type="ECO:0000259" key="5">
    <source>
        <dbReference type="Pfam" id="PF14870"/>
    </source>
</evidence>
<dbReference type="GO" id="GO:0009523">
    <property type="term" value="C:photosystem II"/>
    <property type="evidence" value="ECO:0007669"/>
    <property type="project" value="UniProtKB-KW"/>
</dbReference>
<evidence type="ECO:0000256" key="1">
    <source>
        <dbReference type="ARBA" id="ARBA00022531"/>
    </source>
</evidence>
<dbReference type="SUPFAM" id="SSF110296">
    <property type="entry name" value="Oligoxyloglucan reducing end-specific cellobiohydrolase"/>
    <property type="match status" value="1"/>
</dbReference>
<name>A0A7S4DYT4_9EUKA</name>
<feature type="compositionally biased region" description="Low complexity" evidence="3">
    <location>
        <begin position="546"/>
        <end position="559"/>
    </location>
</feature>
<dbReference type="EMBL" id="HBIV01044033">
    <property type="protein sequence ID" value="CAE0679121.1"/>
    <property type="molecule type" value="Transcribed_RNA"/>
</dbReference>
<gene>
    <name evidence="6" type="ORF">LGLO00237_LOCUS30904</name>
</gene>
<dbReference type="GO" id="GO:0015979">
    <property type="term" value="P:photosynthesis"/>
    <property type="evidence" value="ECO:0007669"/>
    <property type="project" value="UniProtKB-KW"/>
</dbReference>
<organism evidence="6">
    <name type="scientific">Lotharella globosa</name>
    <dbReference type="NCBI Taxonomy" id="91324"/>
    <lineage>
        <taxon>Eukaryota</taxon>
        <taxon>Sar</taxon>
        <taxon>Rhizaria</taxon>
        <taxon>Cercozoa</taxon>
        <taxon>Chlorarachniophyceae</taxon>
        <taxon>Lotharella</taxon>
    </lineage>
</organism>
<keyword evidence="2" id="KW-0604">Photosystem II</keyword>
<reference evidence="6" key="1">
    <citation type="submission" date="2021-01" db="EMBL/GenBank/DDBJ databases">
        <authorList>
            <person name="Corre E."/>
            <person name="Pelletier E."/>
            <person name="Niang G."/>
            <person name="Scheremetjew M."/>
            <person name="Finn R."/>
            <person name="Kale V."/>
            <person name="Holt S."/>
            <person name="Cochrane G."/>
            <person name="Meng A."/>
            <person name="Brown T."/>
            <person name="Cohen L."/>
        </authorList>
    </citation>
    <scope>NUCLEOTIDE SEQUENCE</scope>
    <source>
        <strain evidence="6">CCCM811</strain>
    </source>
</reference>
<protein>
    <recommendedName>
        <fullName evidence="5">Photosynthesis system II assembly factor Ycf48/Hcf136-like domain-containing protein</fullName>
    </recommendedName>
</protein>
<dbReference type="AlphaFoldDB" id="A0A7S4DYT4"/>
<accession>A0A7S4DYT4</accession>
<dbReference type="PANTHER" id="PTHR47199">
    <property type="entry name" value="PHOTOSYSTEM II STABILITY/ASSEMBLY FACTOR HCF136, CHLOROPLASTIC"/>
    <property type="match status" value="1"/>
</dbReference>
<feature type="region of interest" description="Disordered" evidence="3">
    <location>
        <begin position="491"/>
        <end position="592"/>
    </location>
</feature>